<dbReference type="EMBL" id="LR797101">
    <property type="protein sequence ID" value="CAB4187112.1"/>
    <property type="molecule type" value="Genomic_DNA"/>
</dbReference>
<dbReference type="EMBL" id="LR796485">
    <property type="protein sequence ID" value="CAB4147349.1"/>
    <property type="molecule type" value="Genomic_DNA"/>
</dbReference>
<evidence type="ECO:0000313" key="4">
    <source>
        <dbReference type="EMBL" id="CAB4218808.1"/>
    </source>
</evidence>
<sequence>MKLRHGMPRCAPALRDRIERLLDTPKCSGYKCGGVFAALRRRLVGGNETLHMQCTTCGRSISGSLTKRECFEFSALDKWDDVLPEVWRRRIDAEFTALQEAHRARLTYLEETRETRRERYSEWLRTSQEWRAIRSRVMRRANFVCECCLETEARDVHHETYELGVLPPAWLLRAVCRTCHESLHNFEPVTV</sequence>
<name>A0A6J5Q3U6_9CAUD</name>
<proteinExistence type="predicted"/>
<accession>A0A6J5Q3U6</accession>
<dbReference type="EMBL" id="LR797465">
    <property type="protein sequence ID" value="CAB4218808.1"/>
    <property type="molecule type" value="Genomic_DNA"/>
</dbReference>
<reference evidence="2" key="1">
    <citation type="submission" date="2020-05" db="EMBL/GenBank/DDBJ databases">
        <authorList>
            <person name="Chiriac C."/>
            <person name="Salcher M."/>
            <person name="Ghai R."/>
            <person name="Kavagutti S V."/>
        </authorList>
    </citation>
    <scope>NUCLEOTIDE SEQUENCE</scope>
</reference>
<evidence type="ECO:0000313" key="2">
    <source>
        <dbReference type="EMBL" id="CAB4178082.1"/>
    </source>
</evidence>
<organism evidence="2">
    <name type="scientific">uncultured Caudovirales phage</name>
    <dbReference type="NCBI Taxonomy" id="2100421"/>
    <lineage>
        <taxon>Viruses</taxon>
        <taxon>Duplodnaviria</taxon>
        <taxon>Heunggongvirae</taxon>
        <taxon>Uroviricota</taxon>
        <taxon>Caudoviricetes</taxon>
        <taxon>Peduoviridae</taxon>
        <taxon>Maltschvirus</taxon>
        <taxon>Maltschvirus maltsch</taxon>
    </lineage>
</organism>
<gene>
    <name evidence="2" type="ORF">UFOVP1011_27</name>
    <name evidence="3" type="ORF">UFOVP1162_37</name>
    <name evidence="4" type="ORF">UFOVP1611_40</name>
    <name evidence="1" type="ORF">UFOVP504_23</name>
</gene>
<evidence type="ECO:0000313" key="3">
    <source>
        <dbReference type="EMBL" id="CAB4187112.1"/>
    </source>
</evidence>
<protein>
    <recommendedName>
        <fullName evidence="5">HNH endonuclease</fullName>
    </recommendedName>
</protein>
<dbReference type="EMBL" id="LR796959">
    <property type="protein sequence ID" value="CAB4178082.1"/>
    <property type="molecule type" value="Genomic_DNA"/>
</dbReference>
<evidence type="ECO:0000313" key="1">
    <source>
        <dbReference type="EMBL" id="CAB4147349.1"/>
    </source>
</evidence>
<evidence type="ECO:0008006" key="5">
    <source>
        <dbReference type="Google" id="ProtNLM"/>
    </source>
</evidence>